<proteinExistence type="predicted"/>
<keyword evidence="2" id="KW-1185">Reference proteome</keyword>
<comment type="caution">
    <text evidence="1">The sequence shown here is derived from an EMBL/GenBank/DDBJ whole genome shotgun (WGS) entry which is preliminary data.</text>
</comment>
<dbReference type="Proteomes" id="UP000521943">
    <property type="component" value="Unassembled WGS sequence"/>
</dbReference>
<dbReference type="OrthoDB" id="3254233at2759"/>
<feature type="non-terminal residue" evidence="1">
    <location>
        <position position="204"/>
    </location>
</feature>
<organism evidence="1 2">
    <name type="scientific">Ephemerocybe angulata</name>
    <dbReference type="NCBI Taxonomy" id="980116"/>
    <lineage>
        <taxon>Eukaryota</taxon>
        <taxon>Fungi</taxon>
        <taxon>Dikarya</taxon>
        <taxon>Basidiomycota</taxon>
        <taxon>Agaricomycotina</taxon>
        <taxon>Agaricomycetes</taxon>
        <taxon>Agaricomycetidae</taxon>
        <taxon>Agaricales</taxon>
        <taxon>Agaricineae</taxon>
        <taxon>Psathyrellaceae</taxon>
        <taxon>Ephemerocybe</taxon>
    </lineage>
</organism>
<dbReference type="AlphaFoldDB" id="A0A8H6IJY8"/>
<evidence type="ECO:0000313" key="2">
    <source>
        <dbReference type="Proteomes" id="UP000521943"/>
    </source>
</evidence>
<reference evidence="1 2" key="1">
    <citation type="submission" date="2020-07" db="EMBL/GenBank/DDBJ databases">
        <title>Comparative genomics of pyrophilous fungi reveals a link between fire events and developmental genes.</title>
        <authorList>
            <consortium name="DOE Joint Genome Institute"/>
            <person name="Steindorff A.S."/>
            <person name="Carver A."/>
            <person name="Calhoun S."/>
            <person name="Stillman K."/>
            <person name="Liu H."/>
            <person name="Lipzen A."/>
            <person name="Pangilinan J."/>
            <person name="Labutti K."/>
            <person name="Bruns T.D."/>
            <person name="Grigoriev I.V."/>
        </authorList>
    </citation>
    <scope>NUCLEOTIDE SEQUENCE [LARGE SCALE GENOMIC DNA]</scope>
    <source>
        <strain evidence="1 2">CBS 144469</strain>
    </source>
</reference>
<sequence length="204" mass="23230">MHAKLREAETRNYVSKYLRYNDWSFSTPVKTSEWSISAKPLPEPPQHVLEDPDVTQTLASHPHLFKIVTPVRVNRLRALTTTHPNLPFVHSVLRGLEEGFWPWASYPADHPSTYETECPPPSTSEQRDFLLEQKDIELSKDRYSEGFKDLLPGMRNTPTFAVPKDGGQDHCMVTNHSKEPYSQNSMVDKEAMGKVPLDGMKVLG</sequence>
<accession>A0A8H6IJY8</accession>
<gene>
    <name evidence="1" type="ORF">DFP72DRAFT_798363</name>
</gene>
<name>A0A8H6IJY8_9AGAR</name>
<evidence type="ECO:0000313" key="1">
    <source>
        <dbReference type="EMBL" id="KAF6765672.1"/>
    </source>
</evidence>
<dbReference type="EMBL" id="JACGCI010000002">
    <property type="protein sequence ID" value="KAF6765672.1"/>
    <property type="molecule type" value="Genomic_DNA"/>
</dbReference>
<protein>
    <submittedName>
        <fullName evidence="1">Uncharacterized protein</fullName>
    </submittedName>
</protein>